<proteinExistence type="predicted"/>
<protein>
    <submittedName>
        <fullName evidence="1">Uncharacterized protein</fullName>
    </submittedName>
</protein>
<comment type="caution">
    <text evidence="1">The sequence shown here is derived from an EMBL/GenBank/DDBJ whole genome shotgun (WGS) entry which is preliminary data.</text>
</comment>
<dbReference type="AlphaFoldDB" id="A0A916BEP9"/>
<organism evidence="1 2">
    <name type="scientific">Candidatus Nitrotoga fabula</name>
    <dbReference type="NCBI Taxonomy" id="2182327"/>
    <lineage>
        <taxon>Bacteria</taxon>
        <taxon>Pseudomonadati</taxon>
        <taxon>Pseudomonadota</taxon>
        <taxon>Betaproteobacteria</taxon>
        <taxon>Nitrosomonadales</taxon>
        <taxon>Gallionellaceae</taxon>
        <taxon>Candidatus Nitrotoga</taxon>
    </lineage>
</organism>
<evidence type="ECO:0000313" key="2">
    <source>
        <dbReference type="Proteomes" id="UP000675882"/>
    </source>
</evidence>
<gene>
    <name evidence="1" type="ORF">NTGZN8_430001</name>
</gene>
<keyword evidence="2" id="KW-1185">Reference proteome</keyword>
<accession>A0A916BEP9</accession>
<dbReference type="EMBL" id="CAJNBL010000038">
    <property type="protein sequence ID" value="CAE6729972.1"/>
    <property type="molecule type" value="Genomic_DNA"/>
</dbReference>
<dbReference type="Proteomes" id="UP000675882">
    <property type="component" value="Unassembled WGS sequence"/>
</dbReference>
<name>A0A916BEP9_9PROT</name>
<sequence>MGGALPPINGQFDAIGTQYGTSVTKLQQTINVPNGIFSASLTWNDRVRNFAGQFGPNPDQAWRGLILDTTGALLQEVFSTNPGDTLLQVGPNSRSGDITAVLQDYAGQTVVVSFETQATFYYLTTAVDDIKLLVSTLPADMDECKDQGWSTFVNVNTGKEIFKNQGDCVSFVATKGK</sequence>
<evidence type="ECO:0000313" key="1">
    <source>
        <dbReference type="EMBL" id="CAE6729972.1"/>
    </source>
</evidence>
<reference evidence="1" key="1">
    <citation type="submission" date="2021-02" db="EMBL/GenBank/DDBJ databases">
        <authorList>
            <person name="Han P."/>
        </authorList>
    </citation>
    <scope>NUCLEOTIDE SEQUENCE</scope>
    <source>
        <strain evidence="1">Candidatus Nitrotoga sp. ZN8</strain>
    </source>
</reference>